<keyword evidence="3" id="KW-1185">Reference proteome</keyword>
<evidence type="ECO:0000256" key="1">
    <source>
        <dbReference type="SAM" id="MobiDB-lite"/>
    </source>
</evidence>
<evidence type="ECO:0000313" key="3">
    <source>
        <dbReference type="Proteomes" id="UP000054387"/>
    </source>
</evidence>
<dbReference type="RefSeq" id="WP_058579970.1">
    <property type="nucleotide sequence ID" value="NZ_LOPU01000001.1"/>
</dbReference>
<protein>
    <submittedName>
        <fullName evidence="2">Uncharacterized protein</fullName>
    </submittedName>
</protein>
<dbReference type="InterPro" id="IPR055944">
    <property type="entry name" value="DUF7522"/>
</dbReference>
<dbReference type="Proteomes" id="UP000054387">
    <property type="component" value="Unassembled WGS sequence"/>
</dbReference>
<dbReference type="EMBL" id="LOPU01000001">
    <property type="protein sequence ID" value="KTG11685.1"/>
    <property type="molecule type" value="Genomic_DNA"/>
</dbReference>
<dbReference type="AlphaFoldDB" id="A0A0W1RDA5"/>
<proteinExistence type="predicted"/>
<feature type="region of interest" description="Disordered" evidence="1">
    <location>
        <begin position="1"/>
        <end position="25"/>
    </location>
</feature>
<name>A0A0W1RDA5_9EURY</name>
<sequence length="143" mass="16309">MVDSLRDVEADIQADLEDDGETPSEPLRDLVAALREDNPEGLRAVGRYDGDDHEILYLREDLEASLSDEEIQRRIKTFVLKGLADPRSDTELDDYGELNATLRWFDNAILAIYPTGEWSGIIATFERRRSPLVDAAFEYLDEF</sequence>
<reference evidence="2 3" key="1">
    <citation type="submission" date="2015-12" db="EMBL/GenBank/DDBJ databases">
        <title>Haloprofundus marisrubri gen. nov., sp. nov., an extremely halophilic archaeon isolated from the Discovery deep brine-seawater interface in the Red Sea.</title>
        <authorList>
            <person name="Zhang G."/>
            <person name="Stingl U."/>
            <person name="Rashid M."/>
        </authorList>
    </citation>
    <scope>NUCLEOTIDE SEQUENCE [LARGE SCALE GENOMIC DNA]</scope>
    <source>
        <strain evidence="2 3">SB9</strain>
    </source>
</reference>
<comment type="caution">
    <text evidence="2">The sequence shown here is derived from an EMBL/GenBank/DDBJ whole genome shotgun (WGS) entry which is preliminary data.</text>
</comment>
<feature type="compositionally biased region" description="Acidic residues" evidence="1">
    <location>
        <begin position="10"/>
        <end position="22"/>
    </location>
</feature>
<organism evidence="2 3">
    <name type="scientific">Haloprofundus marisrubri</name>
    <dbReference type="NCBI Taxonomy" id="1514971"/>
    <lineage>
        <taxon>Archaea</taxon>
        <taxon>Methanobacteriati</taxon>
        <taxon>Methanobacteriota</taxon>
        <taxon>Stenosarchaea group</taxon>
        <taxon>Halobacteria</taxon>
        <taxon>Halobacteriales</taxon>
        <taxon>Haloferacaceae</taxon>
        <taxon>Haloprofundus</taxon>
    </lineage>
</organism>
<gene>
    <name evidence="2" type="ORF">AUR64_00390</name>
</gene>
<dbReference type="Pfam" id="PF24366">
    <property type="entry name" value="DUF7522"/>
    <property type="match status" value="1"/>
</dbReference>
<accession>A0A0W1RDA5</accession>
<dbReference type="OrthoDB" id="246032at2157"/>
<evidence type="ECO:0000313" key="2">
    <source>
        <dbReference type="EMBL" id="KTG11685.1"/>
    </source>
</evidence>